<comment type="caution">
    <text evidence="1">The sequence shown here is derived from an EMBL/GenBank/DDBJ whole genome shotgun (WGS) entry which is preliminary data.</text>
</comment>
<evidence type="ECO:0000313" key="2">
    <source>
        <dbReference type="Proteomes" id="UP001174867"/>
    </source>
</evidence>
<reference evidence="1 2" key="1">
    <citation type="submission" date="2023-07" db="EMBL/GenBank/DDBJ databases">
        <title>Citrobacter selenititolerans sp. nov., isolated from seleniferous soil.</title>
        <authorList>
            <person name="Zhang S."/>
            <person name="Li K."/>
            <person name="Peng J."/>
            <person name="Wang H."/>
            <person name="Sun J."/>
            <person name="Guo Y."/>
        </authorList>
    </citation>
    <scope>NUCLEOTIDE SEQUENCE [LARGE SCALE GENOMIC DNA]</scope>
    <source>
        <strain evidence="1 2">S2-9</strain>
    </source>
</reference>
<dbReference type="Proteomes" id="UP001174867">
    <property type="component" value="Unassembled WGS sequence"/>
</dbReference>
<evidence type="ECO:0000313" key="1">
    <source>
        <dbReference type="EMBL" id="MDN8599198.1"/>
    </source>
</evidence>
<protein>
    <submittedName>
        <fullName evidence="1">Uncharacterized protein</fullName>
    </submittedName>
</protein>
<keyword evidence="2" id="KW-1185">Reference proteome</keyword>
<sequence length="25" mass="2834">MVNSSLCKITSVNSSFNVMRNKFNI</sequence>
<name>A0ABT8PS93_9ENTR</name>
<proteinExistence type="predicted"/>
<dbReference type="EMBL" id="JAUJYW010000003">
    <property type="protein sequence ID" value="MDN8599198.1"/>
    <property type="molecule type" value="Genomic_DNA"/>
</dbReference>
<organism evidence="1 2">
    <name type="scientific">Citrobacter enshiensis</name>
    <dbReference type="NCBI Taxonomy" id="2971264"/>
    <lineage>
        <taxon>Bacteria</taxon>
        <taxon>Pseudomonadati</taxon>
        <taxon>Pseudomonadota</taxon>
        <taxon>Gammaproteobacteria</taxon>
        <taxon>Enterobacterales</taxon>
        <taxon>Enterobacteriaceae</taxon>
        <taxon>Citrobacter</taxon>
    </lineage>
</organism>
<accession>A0ABT8PS93</accession>
<gene>
    <name evidence="1" type="ORF">Q0A17_07220</name>
</gene>